<proteinExistence type="predicted"/>
<dbReference type="InParanoid" id="A0A3Q7H677"/>
<reference evidence="1" key="1">
    <citation type="journal article" date="2012" name="Nature">
        <title>The tomato genome sequence provides insights into fleshy fruit evolution.</title>
        <authorList>
            <consortium name="Tomato Genome Consortium"/>
        </authorList>
    </citation>
    <scope>NUCLEOTIDE SEQUENCE [LARGE SCALE GENOMIC DNA]</scope>
    <source>
        <strain evidence="1">cv. Heinz 1706</strain>
    </source>
</reference>
<dbReference type="EnsemblPlants" id="Solyc07g017955.1.1">
    <property type="protein sequence ID" value="Solyc07g017955.1.1"/>
    <property type="gene ID" value="Solyc07g017955.1"/>
</dbReference>
<name>A0A3Q7H677_SOLLC</name>
<keyword evidence="2" id="KW-1185">Reference proteome</keyword>
<evidence type="ECO:0000313" key="1">
    <source>
        <dbReference type="EnsemblPlants" id="Solyc07g017955.1.1"/>
    </source>
</evidence>
<evidence type="ECO:0000313" key="2">
    <source>
        <dbReference type="Proteomes" id="UP000004994"/>
    </source>
</evidence>
<organism evidence="1">
    <name type="scientific">Solanum lycopersicum</name>
    <name type="common">Tomato</name>
    <name type="synonym">Lycopersicon esculentum</name>
    <dbReference type="NCBI Taxonomy" id="4081"/>
    <lineage>
        <taxon>Eukaryota</taxon>
        <taxon>Viridiplantae</taxon>
        <taxon>Streptophyta</taxon>
        <taxon>Embryophyta</taxon>
        <taxon>Tracheophyta</taxon>
        <taxon>Spermatophyta</taxon>
        <taxon>Magnoliopsida</taxon>
        <taxon>eudicotyledons</taxon>
        <taxon>Gunneridae</taxon>
        <taxon>Pentapetalae</taxon>
        <taxon>asterids</taxon>
        <taxon>lamiids</taxon>
        <taxon>Solanales</taxon>
        <taxon>Solanaceae</taxon>
        <taxon>Solanoideae</taxon>
        <taxon>Solaneae</taxon>
        <taxon>Solanum</taxon>
        <taxon>Solanum subgen. Lycopersicon</taxon>
    </lineage>
</organism>
<accession>A0A3Q7H677</accession>
<reference evidence="1" key="2">
    <citation type="submission" date="2019-01" db="UniProtKB">
        <authorList>
            <consortium name="EnsemblPlants"/>
        </authorList>
    </citation>
    <scope>IDENTIFICATION</scope>
    <source>
        <strain evidence="1">cv. Heinz 1706</strain>
    </source>
</reference>
<sequence length="126" mass="14013">MEFQLFLRPVSAKDMFCEGHVQHVFVGKFKKELPSISWKCSFCQASYMSLSLCPSNGDNTADAVTDAPLIQGPAKWLAESYPVWGGNFFNSGGGILVHTFIAVHHLLIFQNDEVPRFVLGVLFVEC</sequence>
<dbReference type="AlphaFoldDB" id="A0A3Q7H677"/>
<dbReference type="Gramene" id="Solyc07g017955.1.1">
    <property type="protein sequence ID" value="Solyc07g017955.1.1"/>
    <property type="gene ID" value="Solyc07g017955.1"/>
</dbReference>
<dbReference type="Proteomes" id="UP000004994">
    <property type="component" value="Chromosome 7"/>
</dbReference>
<protein>
    <submittedName>
        <fullName evidence="1">Uncharacterized protein</fullName>
    </submittedName>
</protein>